<proteinExistence type="inferred from homology"/>
<feature type="transmembrane region" description="Helical" evidence="6">
    <location>
        <begin position="352"/>
        <end position="375"/>
    </location>
</feature>
<dbReference type="EMBL" id="RSCD01000010">
    <property type="protein sequence ID" value="RSH90400.1"/>
    <property type="molecule type" value="Genomic_DNA"/>
</dbReference>
<comment type="subcellular location">
    <subcellularLocation>
        <location evidence="1">Membrane</location>
        <topology evidence="1">Multi-pass membrane protein</topology>
    </subcellularLocation>
</comment>
<keyword evidence="8" id="KW-1185">Reference proteome</keyword>
<keyword evidence="5 6" id="KW-0472">Membrane</keyword>
<feature type="transmembrane region" description="Helical" evidence="6">
    <location>
        <begin position="395"/>
        <end position="415"/>
    </location>
</feature>
<dbReference type="PANTHER" id="PTHR30618">
    <property type="entry name" value="NCS1 FAMILY PURINE/PYRIMIDINE TRANSPORTER"/>
    <property type="match status" value="1"/>
</dbReference>
<feature type="transmembrane region" description="Helical" evidence="6">
    <location>
        <begin position="479"/>
        <end position="502"/>
    </location>
</feature>
<feature type="transmembrane region" description="Helical" evidence="6">
    <location>
        <begin position="228"/>
        <end position="248"/>
    </location>
</feature>
<protein>
    <recommendedName>
        <fullName evidence="9">Uracil permease</fullName>
    </recommendedName>
</protein>
<gene>
    <name evidence="7" type="ORF">EHS25_001005</name>
</gene>
<dbReference type="GO" id="GO:0015205">
    <property type="term" value="F:nucleobase transmembrane transporter activity"/>
    <property type="evidence" value="ECO:0007669"/>
    <property type="project" value="TreeGrafter"/>
</dbReference>
<feature type="transmembrane region" description="Helical" evidence="6">
    <location>
        <begin position="145"/>
        <end position="166"/>
    </location>
</feature>
<dbReference type="InterPro" id="IPR045225">
    <property type="entry name" value="Uracil/uridine/allantoin_perm"/>
</dbReference>
<feature type="transmembrane region" description="Helical" evidence="6">
    <location>
        <begin position="514"/>
        <end position="537"/>
    </location>
</feature>
<feature type="transmembrane region" description="Helical" evidence="6">
    <location>
        <begin position="106"/>
        <end position="124"/>
    </location>
</feature>
<comment type="caution">
    <text evidence="7">The sequence shown here is derived from an EMBL/GenBank/DDBJ whole genome shotgun (WGS) entry which is preliminary data.</text>
</comment>
<feature type="transmembrane region" description="Helical" evidence="6">
    <location>
        <begin position="66"/>
        <end position="86"/>
    </location>
</feature>
<dbReference type="Pfam" id="PF02133">
    <property type="entry name" value="Transp_cyt_pur"/>
    <property type="match status" value="1"/>
</dbReference>
<feature type="transmembrane region" description="Helical" evidence="6">
    <location>
        <begin position="199"/>
        <end position="216"/>
    </location>
</feature>
<dbReference type="AlphaFoldDB" id="A0A427YH51"/>
<keyword evidence="3 6" id="KW-0812">Transmembrane</keyword>
<evidence type="ECO:0000256" key="3">
    <source>
        <dbReference type="ARBA" id="ARBA00022692"/>
    </source>
</evidence>
<evidence type="ECO:0000256" key="4">
    <source>
        <dbReference type="ARBA" id="ARBA00022989"/>
    </source>
</evidence>
<name>A0A427YH51_9TREE</name>
<evidence type="ECO:0000313" key="7">
    <source>
        <dbReference type="EMBL" id="RSH90400.1"/>
    </source>
</evidence>
<reference evidence="7 8" key="1">
    <citation type="submission" date="2018-11" db="EMBL/GenBank/DDBJ databases">
        <title>Genome sequence of Saitozyma podzolica DSM 27192.</title>
        <authorList>
            <person name="Aliyu H."/>
            <person name="Gorte O."/>
            <person name="Ochsenreither K."/>
        </authorList>
    </citation>
    <scope>NUCLEOTIDE SEQUENCE [LARGE SCALE GENOMIC DNA]</scope>
    <source>
        <strain evidence="7 8">DSM 27192</strain>
    </source>
</reference>
<evidence type="ECO:0008006" key="9">
    <source>
        <dbReference type="Google" id="ProtNLM"/>
    </source>
</evidence>
<comment type="similarity">
    <text evidence="2">Belongs to the purine-cytosine permease (2.A.39) family.</text>
</comment>
<evidence type="ECO:0000313" key="8">
    <source>
        <dbReference type="Proteomes" id="UP000279259"/>
    </source>
</evidence>
<dbReference type="InterPro" id="IPR001248">
    <property type="entry name" value="Pur-cyt_permease"/>
</dbReference>
<evidence type="ECO:0000256" key="6">
    <source>
        <dbReference type="SAM" id="Phobius"/>
    </source>
</evidence>
<dbReference type="OrthoDB" id="2018619at2759"/>
<feature type="transmembrane region" description="Helical" evidence="6">
    <location>
        <begin position="306"/>
        <end position="332"/>
    </location>
</feature>
<organism evidence="7 8">
    <name type="scientific">Saitozyma podzolica</name>
    <dbReference type="NCBI Taxonomy" id="1890683"/>
    <lineage>
        <taxon>Eukaryota</taxon>
        <taxon>Fungi</taxon>
        <taxon>Dikarya</taxon>
        <taxon>Basidiomycota</taxon>
        <taxon>Agaricomycotina</taxon>
        <taxon>Tremellomycetes</taxon>
        <taxon>Tremellales</taxon>
        <taxon>Trimorphomycetaceae</taxon>
        <taxon>Saitozyma</taxon>
    </lineage>
</organism>
<dbReference type="PANTHER" id="PTHR30618:SF0">
    <property type="entry name" value="PURINE-URACIL PERMEASE NCS1"/>
    <property type="match status" value="1"/>
</dbReference>
<evidence type="ECO:0000256" key="1">
    <source>
        <dbReference type="ARBA" id="ARBA00004141"/>
    </source>
</evidence>
<feature type="transmembrane region" description="Helical" evidence="6">
    <location>
        <begin position="421"/>
        <end position="446"/>
    </location>
</feature>
<evidence type="ECO:0000256" key="5">
    <source>
        <dbReference type="ARBA" id="ARBA00023136"/>
    </source>
</evidence>
<dbReference type="GO" id="GO:0005886">
    <property type="term" value="C:plasma membrane"/>
    <property type="evidence" value="ECO:0007669"/>
    <property type="project" value="TreeGrafter"/>
</dbReference>
<sequence>MGFGAKAKQVWKETGFLQRPQSAKDAGAADFRPTSGIKPLLHMEPGDNSFWINEDLAPSPPQMRTWTWLSFVSLWWGTNYGVGAWSTGSALLSVGLSFRTTVGASVLGYLLIAFVAVGAARIGSRYHIGFPVWARSAFGMRLSKLFVGLRGAVAVIWFAVQCYYAAEMLDVVLTAVSPNGWANIKNTIPAPSNVTTRTMVAYFLCWCLHLPFAFVHPSMIKVLFEVKALILPAASWGFLGGLIVMAGGKIDFNALNGSVATTPSAQGWAWMLGINQCFGGIAPMLINQPDLGRYSNPPGAAIWPQFTSMMIGNMAVLFLGLTSGAATFQIFGEKVWNLWTICSLILENNPSTAWRAGIFIFGITQIYATIGTNLFANSIPFACDFGGLWPQRINIIRGQLFIMVFSWIIQPWSIISSGVKFVTFLGSYTFFCGGMLAVLLCDYYIVRRGNLHIPSLFDADGNTLNPNGVYMHYPGGFNLVGLVSWLAGIAVPLPGLCLSYFTNESYSATMLKQIYNSGFLISFGISGGLYLIGSYIWKPTLVPAEREGEFEFTFEYLGKTDGYFPGDQIVSFGRKSMRNGDIEEVATPPSEEAMEEEDKDKEAYVYGVATTTVREI</sequence>
<dbReference type="Proteomes" id="UP000279259">
    <property type="component" value="Unassembled WGS sequence"/>
</dbReference>
<dbReference type="Gene3D" id="1.10.4160.10">
    <property type="entry name" value="Hydantoin permease"/>
    <property type="match status" value="1"/>
</dbReference>
<accession>A0A427YH51</accession>
<evidence type="ECO:0000256" key="2">
    <source>
        <dbReference type="ARBA" id="ARBA00008974"/>
    </source>
</evidence>
<keyword evidence="4 6" id="KW-1133">Transmembrane helix</keyword>